<dbReference type="GeneID" id="113509570"/>
<keyword evidence="3" id="KW-0732">Signal</keyword>
<feature type="signal peptide" evidence="3">
    <location>
        <begin position="1"/>
        <end position="16"/>
    </location>
</feature>
<evidence type="ECO:0000256" key="1">
    <source>
        <dbReference type="SAM" id="Coils"/>
    </source>
</evidence>
<feature type="region of interest" description="Disordered" evidence="2">
    <location>
        <begin position="439"/>
        <end position="494"/>
    </location>
</feature>
<feature type="compositionally biased region" description="Polar residues" evidence="2">
    <location>
        <begin position="443"/>
        <end position="463"/>
    </location>
</feature>
<feature type="compositionally biased region" description="Basic and acidic residues" evidence="2">
    <location>
        <begin position="191"/>
        <end position="201"/>
    </location>
</feature>
<evidence type="ECO:0000313" key="5">
    <source>
        <dbReference type="RefSeq" id="XP_026748709.2"/>
    </source>
</evidence>
<feature type="region of interest" description="Disordered" evidence="2">
    <location>
        <begin position="25"/>
        <end position="46"/>
    </location>
</feature>
<accession>A0A6J1W7G9</accession>
<feature type="compositionally biased region" description="Basic and acidic residues" evidence="2">
    <location>
        <begin position="304"/>
        <end position="321"/>
    </location>
</feature>
<feature type="compositionally biased region" description="Low complexity" evidence="2">
    <location>
        <begin position="861"/>
        <end position="873"/>
    </location>
</feature>
<feature type="region of interest" description="Disordered" evidence="2">
    <location>
        <begin position="269"/>
        <end position="396"/>
    </location>
</feature>
<feature type="compositionally biased region" description="Polar residues" evidence="2">
    <location>
        <begin position="151"/>
        <end position="162"/>
    </location>
</feature>
<keyword evidence="4" id="KW-1185">Reference proteome</keyword>
<evidence type="ECO:0000256" key="2">
    <source>
        <dbReference type="SAM" id="MobiDB-lite"/>
    </source>
</evidence>
<proteinExistence type="predicted"/>
<sequence length="1406" mass="162389">MRSLILIAVVITLTTARPELYKEKEDFQYSRSSSDEGTKSGYYDAQRGNMGGNYERAHNMDKLAQHQMSGLVRQVEGELGDGSRTRTGSVFSAANSRGIYGSGNFDLSNLQGRNFQESASFDDNQSQTSAYREHLSNSNRYSNSYRHGSSQQLRQDMQSSHTENAHNAYERHESDVHGHSSGYSRNLESSNKAHEQRESDAYSHSSDFSNSHLENANNAYEQSESDAYGHSSGYRYYPRNRLINTTPMKIMIRPGTKVILPVASETYDAGHSASSYHNSDSRSEAEVLTNGNEQTNHRYPNNNKHYESSYSYHKEWEKHNSNPESVTDFPTESQRLQAAQRSDDEYYASGSNSHNSNAYKYGSNVESAKSSESRHQSDYNSQYQQSSSSNSKANAYTHSGANSVVDADLLRKLDTNSRPKSYQSSYSYHKSWERQGDPYVIIPTSNSGTSAQTSQRLSAASNPHGSYSSHQYGSHYKQAHQSYTSGSTMDCDCDEDEHSRVARSYNSNPEEFNAYQRQQNDDEDQKQQYQSQWNELQNLGQQTQNNWKHMEDFGQQSQNIWDHTENLGLQSQNRWDKIEDLGQQTQNKWENIEELGQQAQSKWDKIEDVGQQSQNSWDKLEDLGQQTQNQWGKTDSQFSQGYQFDNFEQREQYHQSNVDQQQDIWGMLENAGQHKQKDTDNFGQQIQNQWHNIGKSENENQNKDNIEIRNKSKNNHEQFPADISESNLSQHEENNKHSSHISIWDKLNNFESFYNVNKIPEKAASNTEEGNIQSFEKDTYIKPVWELVQDNSYKVSKNYDLDNSSENNAINNSSLNQDTSHTVNFWNKLETLSPKENNNNKSKSAINSQLVRNDDKKERSNTSSNINTSTTMKTNHDIVIEHKDVGRGDIASEDLIVKETSENIENNNHKKYYEDKQYPEEIETLSEFNELRSNKTKNNFTQNIYVENDSDSNETLNNSNNVILEGGPVQVENLQTNNNKKLVHTNIEKKIVDLKNENEEFNHKNNGEKDKNFAQNTFVNQIKYTEGEKKDTNKQNTDHQSDIALQNENQHSNKLFNIQQSQDLNEENGKSNMEQISTFDQNHDINDVNNGQKFDFGQQSDNFNQQNMEQVPDFSQQNEQNIEQQFDFGQHSENFHQQNVEQFDIGQQNENYQENMNLFSNFGQHNENLNEQNNAQQFDFGQQSENFNQKNMEQLPDFSQQNVEQFDFGQQNIEQQFDIGQQNVEQQFDIGQQNVEQFDIGKQKEHSNQQNIETLSSFGQQSEQNMAQIFDFEHQNEKLNQQHVEQFHVGQQSENFNQPINGYVVKDDQFFNQQGRNSDYSQRDKSQETIKQDEKPAQSSEINNPKYYSLDTFIKQDIEKQTLTENQANKITSTVLPITEKPGFWASVGNKFTGAKDKVVSWFKRS</sequence>
<feature type="compositionally biased region" description="Polar residues" evidence="2">
    <location>
        <begin position="289"/>
        <end position="303"/>
    </location>
</feature>
<feature type="chain" id="PRO_5046607814" evidence="3">
    <location>
        <begin position="17"/>
        <end position="1406"/>
    </location>
</feature>
<gene>
    <name evidence="5" type="primary">LOC113509570</name>
</gene>
<evidence type="ECO:0000313" key="4">
    <source>
        <dbReference type="Proteomes" id="UP001652740"/>
    </source>
</evidence>
<feature type="compositionally biased region" description="Polar residues" evidence="2">
    <location>
        <begin position="118"/>
        <end position="130"/>
    </location>
</feature>
<feature type="compositionally biased region" description="Low complexity" evidence="2">
    <location>
        <begin position="136"/>
        <end position="150"/>
    </location>
</feature>
<feature type="region of interest" description="Disordered" evidence="2">
    <location>
        <begin position="118"/>
        <end position="212"/>
    </location>
</feature>
<feature type="compositionally biased region" description="Basic and acidic residues" evidence="2">
    <location>
        <begin position="25"/>
        <end position="38"/>
    </location>
</feature>
<dbReference type="Proteomes" id="UP001652740">
    <property type="component" value="Unplaced"/>
</dbReference>
<feature type="compositionally biased region" description="Low complexity" evidence="2">
    <location>
        <begin position="378"/>
        <end position="391"/>
    </location>
</feature>
<feature type="compositionally biased region" description="Basic and acidic residues" evidence="2">
    <location>
        <begin position="1321"/>
        <end position="1336"/>
    </location>
</feature>
<feature type="compositionally biased region" description="Low complexity" evidence="2">
    <location>
        <begin position="835"/>
        <end position="848"/>
    </location>
</feature>
<dbReference type="RefSeq" id="XP_026748709.2">
    <property type="nucleotide sequence ID" value="XM_026892908.3"/>
</dbReference>
<protein>
    <submittedName>
        <fullName evidence="5">Uncharacterized protein DDB_G0283357-like</fullName>
    </submittedName>
</protein>
<organism evidence="4 5">
    <name type="scientific">Galleria mellonella</name>
    <name type="common">Greater wax moth</name>
    <dbReference type="NCBI Taxonomy" id="7137"/>
    <lineage>
        <taxon>Eukaryota</taxon>
        <taxon>Metazoa</taxon>
        <taxon>Ecdysozoa</taxon>
        <taxon>Arthropoda</taxon>
        <taxon>Hexapoda</taxon>
        <taxon>Insecta</taxon>
        <taxon>Pterygota</taxon>
        <taxon>Neoptera</taxon>
        <taxon>Endopterygota</taxon>
        <taxon>Lepidoptera</taxon>
        <taxon>Glossata</taxon>
        <taxon>Ditrysia</taxon>
        <taxon>Pyraloidea</taxon>
        <taxon>Pyralidae</taxon>
        <taxon>Galleriinae</taxon>
        <taxon>Galleria</taxon>
    </lineage>
</organism>
<feature type="coiled-coil region" evidence="1">
    <location>
        <begin position="984"/>
        <end position="1011"/>
    </location>
</feature>
<keyword evidence="1" id="KW-0175">Coiled coil</keyword>
<feature type="compositionally biased region" description="Basic and acidic residues" evidence="2">
    <location>
        <begin position="168"/>
        <end position="178"/>
    </location>
</feature>
<feature type="compositionally biased region" description="Polar residues" evidence="2">
    <location>
        <begin position="181"/>
        <end position="190"/>
    </location>
</feature>
<feature type="compositionally biased region" description="Polar residues" evidence="2">
    <location>
        <begin position="349"/>
        <end position="368"/>
    </location>
</feature>
<feature type="region of interest" description="Disordered" evidence="2">
    <location>
        <begin position="1314"/>
        <end position="1343"/>
    </location>
</feature>
<feature type="compositionally biased region" description="Low complexity" evidence="2">
    <location>
        <begin position="464"/>
        <end position="476"/>
    </location>
</feature>
<reference evidence="5" key="1">
    <citation type="submission" date="2025-08" db="UniProtKB">
        <authorList>
            <consortium name="RefSeq"/>
        </authorList>
    </citation>
    <scope>IDENTIFICATION</scope>
    <source>
        <tissue evidence="5">Whole larvae</tissue>
    </source>
</reference>
<dbReference type="InParanoid" id="A0A6J1W7G9"/>
<feature type="region of interest" description="Disordered" evidence="2">
    <location>
        <begin position="831"/>
        <end position="875"/>
    </location>
</feature>
<feature type="compositionally biased region" description="Polar residues" evidence="2">
    <location>
        <begin position="322"/>
        <end position="340"/>
    </location>
</feature>
<feature type="compositionally biased region" description="Polar residues" evidence="2">
    <location>
        <begin position="479"/>
        <end position="488"/>
    </location>
</feature>
<feature type="compositionally biased region" description="Polar residues" evidence="2">
    <location>
        <begin position="202"/>
        <end position="212"/>
    </location>
</feature>
<name>A0A6J1W7G9_GALME</name>
<dbReference type="KEGG" id="gmw:113509570"/>
<evidence type="ECO:0000256" key="3">
    <source>
        <dbReference type="SAM" id="SignalP"/>
    </source>
</evidence>